<keyword evidence="4" id="KW-0378">Hydrolase</keyword>
<dbReference type="EMBL" id="FZOT01000001">
    <property type="protein sequence ID" value="SNS13227.1"/>
    <property type="molecule type" value="Genomic_DNA"/>
</dbReference>
<dbReference type="PANTHER" id="PTHR46832">
    <property type="entry name" value="5'-METHYLTHIOADENOSINE/S-ADENOSYLHOMOCYSTEINE NUCLEOSIDASE"/>
    <property type="match status" value="1"/>
</dbReference>
<dbReference type="UniPathway" id="UPA00904">
    <property type="reaction ID" value="UER00871"/>
</dbReference>
<feature type="domain" description="Nucleoside phosphorylase" evidence="6">
    <location>
        <begin position="4"/>
        <end position="243"/>
    </location>
</feature>
<keyword evidence="5" id="KW-0486">Methionine biosynthesis</keyword>
<proteinExistence type="predicted"/>
<evidence type="ECO:0000256" key="1">
    <source>
        <dbReference type="ARBA" id="ARBA00004945"/>
    </source>
</evidence>
<dbReference type="CDD" id="cd09008">
    <property type="entry name" value="MTAN"/>
    <property type="match status" value="1"/>
</dbReference>
<evidence type="ECO:0000256" key="5">
    <source>
        <dbReference type="ARBA" id="ARBA00023167"/>
    </source>
</evidence>
<gene>
    <name evidence="7" type="ORF">SAMN06265795_101172</name>
</gene>
<evidence type="ECO:0000256" key="2">
    <source>
        <dbReference type="ARBA" id="ARBA00011974"/>
    </source>
</evidence>
<comment type="pathway">
    <text evidence="1">Amino-acid biosynthesis; L-methionine biosynthesis via salvage pathway; S-methyl-5-thio-alpha-D-ribose 1-phosphate from S-methyl-5'-thioadenosine (hydrolase route): step 1/2.</text>
</comment>
<dbReference type="NCBIfam" id="TIGR01704">
    <property type="entry name" value="MTA_SAH-Nsdase"/>
    <property type="match status" value="1"/>
</dbReference>
<dbReference type="NCBIfam" id="NF004079">
    <property type="entry name" value="PRK05584.1"/>
    <property type="match status" value="1"/>
</dbReference>
<evidence type="ECO:0000256" key="3">
    <source>
        <dbReference type="ARBA" id="ARBA00022605"/>
    </source>
</evidence>
<dbReference type="InterPro" id="IPR010049">
    <property type="entry name" value="MTA_SAH_Nsdase"/>
</dbReference>
<dbReference type="SUPFAM" id="SSF53167">
    <property type="entry name" value="Purine and uridine phosphorylases"/>
    <property type="match status" value="1"/>
</dbReference>
<evidence type="ECO:0000256" key="4">
    <source>
        <dbReference type="ARBA" id="ARBA00022801"/>
    </source>
</evidence>
<dbReference type="Proteomes" id="UP000198284">
    <property type="component" value="Unassembled WGS sequence"/>
</dbReference>
<accession>A0A239BZ00</accession>
<dbReference type="OrthoDB" id="9792278at2"/>
<dbReference type="AlphaFoldDB" id="A0A239BZ00"/>
<dbReference type="RefSeq" id="WP_089397410.1">
    <property type="nucleotide sequence ID" value="NZ_FZOT01000001.1"/>
</dbReference>
<name>A0A239BZ00_9BURK</name>
<keyword evidence="8" id="KW-1185">Reference proteome</keyword>
<dbReference type="GO" id="GO:0008930">
    <property type="term" value="F:methylthioadenosine nucleosidase activity"/>
    <property type="evidence" value="ECO:0007669"/>
    <property type="project" value="InterPro"/>
</dbReference>
<dbReference type="PANTHER" id="PTHR46832:SF1">
    <property type="entry name" value="5'-METHYLTHIOADENOSINE_S-ADENOSYLHOMOCYSTEINE NUCLEOSIDASE"/>
    <property type="match status" value="1"/>
</dbReference>
<organism evidence="7 8">
    <name type="scientific">Noviherbaspirillum humi</name>
    <dbReference type="NCBI Taxonomy" id="1688639"/>
    <lineage>
        <taxon>Bacteria</taxon>
        <taxon>Pseudomonadati</taxon>
        <taxon>Pseudomonadota</taxon>
        <taxon>Betaproteobacteria</taxon>
        <taxon>Burkholderiales</taxon>
        <taxon>Oxalobacteraceae</taxon>
        <taxon>Noviherbaspirillum</taxon>
    </lineage>
</organism>
<dbReference type="Pfam" id="PF01048">
    <property type="entry name" value="PNP_UDP_1"/>
    <property type="match status" value="1"/>
</dbReference>
<keyword evidence="3" id="KW-0028">Amino-acid biosynthesis</keyword>
<dbReference type="GO" id="GO:0009164">
    <property type="term" value="P:nucleoside catabolic process"/>
    <property type="evidence" value="ECO:0007669"/>
    <property type="project" value="InterPro"/>
</dbReference>
<dbReference type="GO" id="GO:0008782">
    <property type="term" value="F:adenosylhomocysteine nucleosidase activity"/>
    <property type="evidence" value="ECO:0007669"/>
    <property type="project" value="UniProtKB-EC"/>
</dbReference>
<dbReference type="InterPro" id="IPR035994">
    <property type="entry name" value="Nucleoside_phosphorylase_sf"/>
</dbReference>
<dbReference type="Gene3D" id="3.40.50.1580">
    <property type="entry name" value="Nucleoside phosphorylase domain"/>
    <property type="match status" value="1"/>
</dbReference>
<dbReference type="GO" id="GO:0019284">
    <property type="term" value="P:L-methionine salvage from S-adenosylmethionine"/>
    <property type="evidence" value="ECO:0007669"/>
    <property type="project" value="TreeGrafter"/>
</dbReference>
<dbReference type="InterPro" id="IPR000845">
    <property type="entry name" value="Nucleoside_phosphorylase_d"/>
</dbReference>
<evidence type="ECO:0000259" key="6">
    <source>
        <dbReference type="Pfam" id="PF01048"/>
    </source>
</evidence>
<dbReference type="GO" id="GO:0005829">
    <property type="term" value="C:cytosol"/>
    <property type="evidence" value="ECO:0007669"/>
    <property type="project" value="TreeGrafter"/>
</dbReference>
<evidence type="ECO:0000313" key="8">
    <source>
        <dbReference type="Proteomes" id="UP000198284"/>
    </source>
</evidence>
<protein>
    <recommendedName>
        <fullName evidence="2">adenosylhomocysteine nucleosidase</fullName>
        <ecNumber evidence="2">3.2.2.9</ecNumber>
    </recommendedName>
</protein>
<dbReference type="EC" id="3.2.2.9" evidence="2"/>
<evidence type="ECO:0000313" key="7">
    <source>
        <dbReference type="EMBL" id="SNS13227.1"/>
    </source>
</evidence>
<dbReference type="GO" id="GO:0019509">
    <property type="term" value="P:L-methionine salvage from methylthioadenosine"/>
    <property type="evidence" value="ECO:0007669"/>
    <property type="project" value="UniProtKB-UniPathway"/>
</dbReference>
<reference evidence="7 8" key="1">
    <citation type="submission" date="2017-06" db="EMBL/GenBank/DDBJ databases">
        <authorList>
            <person name="Kim H.J."/>
            <person name="Triplett B.A."/>
        </authorList>
    </citation>
    <scope>NUCLEOTIDE SEQUENCE [LARGE SCALE GENOMIC DNA]</scope>
    <source>
        <strain evidence="7 8">U15</strain>
    </source>
</reference>
<sequence length="256" mass="27506">MRLGLVSALQQEQTGLIDLMAHPARMHSGMREYTLGEIEGLECVCVLSRIGKVAAAATATTLIERFGVTHLVFTGVAGSGDAAAKVGDIVVGSQLLQHDVDASPLFPRFEIPLIGKSRFAADALLTGELVQAAQTFLEQDFHHLVPEAERQRFRLHQPALHAGLIGSGDEFITEAAKIRQLKAALPDLLAVEMEGAAVAQVCHEFGIGFAVLRTISDAADEAAPVGFTEFIDAVAARYAFGIMRRFCRQLSRLNTA</sequence>